<sequence length="174" mass="18878">MQIVSGDEISVALNQEKMHVVIDISSDADEKNIRLIRLLPAEARQLAAHLVTMADQCESQSPVPVQPNVSANVKHAGQLAPQTAADYFNGVANLALASQTILLKKMTERLERGELDKGDEDALRQQMTDLINEAAAVAGNATAETETALSAMNKTDHSLKKIRCCSIRSMRRGD</sequence>
<accession>A0ABS5GXW0</accession>
<evidence type="ECO:0000313" key="2">
    <source>
        <dbReference type="Proteomes" id="UP000682982"/>
    </source>
</evidence>
<proteinExistence type="predicted"/>
<organism evidence="1 2">
    <name type="scientific">Undibacterium rivi</name>
    <dbReference type="NCBI Taxonomy" id="2828729"/>
    <lineage>
        <taxon>Bacteria</taxon>
        <taxon>Pseudomonadati</taxon>
        <taxon>Pseudomonadota</taxon>
        <taxon>Betaproteobacteria</taxon>
        <taxon>Burkholderiales</taxon>
        <taxon>Oxalobacteraceae</taxon>
        <taxon>Undibacterium</taxon>
    </lineage>
</organism>
<dbReference type="EMBL" id="JAGSPK010000001">
    <property type="protein sequence ID" value="MBR7791292.1"/>
    <property type="molecule type" value="Genomic_DNA"/>
</dbReference>
<comment type="caution">
    <text evidence="1">The sequence shown here is derived from an EMBL/GenBank/DDBJ whole genome shotgun (WGS) entry which is preliminary data.</text>
</comment>
<dbReference type="Proteomes" id="UP000682982">
    <property type="component" value="Unassembled WGS sequence"/>
</dbReference>
<reference evidence="1 2" key="1">
    <citation type="submission" date="2021-04" db="EMBL/GenBank/DDBJ databases">
        <title>novel species isolated from subtropical streams in China.</title>
        <authorList>
            <person name="Lu H."/>
        </authorList>
    </citation>
    <scope>NUCLEOTIDE SEQUENCE [LARGE SCALE GENOMIC DNA]</scope>
    <source>
        <strain evidence="1 2">FT147W</strain>
    </source>
</reference>
<protein>
    <submittedName>
        <fullName evidence="1">Uncharacterized protein</fullName>
    </submittedName>
</protein>
<evidence type="ECO:0000313" key="1">
    <source>
        <dbReference type="EMBL" id="MBR7791292.1"/>
    </source>
</evidence>
<keyword evidence="2" id="KW-1185">Reference proteome</keyword>
<name>A0ABS5GXW0_9BURK</name>
<gene>
    <name evidence="1" type="ORF">KDM87_01680</name>
</gene>
<dbReference type="RefSeq" id="WP_212677493.1">
    <property type="nucleotide sequence ID" value="NZ_JAGSPK010000001.1"/>
</dbReference>